<name>A0A0E9W7I8_ANGAN</name>
<protein>
    <submittedName>
        <fullName evidence="1">Uncharacterized protein</fullName>
    </submittedName>
</protein>
<proteinExistence type="predicted"/>
<accession>A0A0E9W7I8</accession>
<evidence type="ECO:0000313" key="1">
    <source>
        <dbReference type="EMBL" id="JAH85443.1"/>
    </source>
</evidence>
<organism evidence="1">
    <name type="scientific">Anguilla anguilla</name>
    <name type="common">European freshwater eel</name>
    <name type="synonym">Muraena anguilla</name>
    <dbReference type="NCBI Taxonomy" id="7936"/>
    <lineage>
        <taxon>Eukaryota</taxon>
        <taxon>Metazoa</taxon>
        <taxon>Chordata</taxon>
        <taxon>Craniata</taxon>
        <taxon>Vertebrata</taxon>
        <taxon>Euteleostomi</taxon>
        <taxon>Actinopterygii</taxon>
        <taxon>Neopterygii</taxon>
        <taxon>Teleostei</taxon>
        <taxon>Anguilliformes</taxon>
        <taxon>Anguillidae</taxon>
        <taxon>Anguilla</taxon>
    </lineage>
</organism>
<sequence>MFHGRLYFVSISNELQLKMQSNYMQTIPSQGLPGHILPNQGEPM</sequence>
<dbReference type="EMBL" id="GBXM01023134">
    <property type="protein sequence ID" value="JAH85443.1"/>
    <property type="molecule type" value="Transcribed_RNA"/>
</dbReference>
<dbReference type="AlphaFoldDB" id="A0A0E9W7I8"/>
<reference evidence="1" key="2">
    <citation type="journal article" date="2015" name="Fish Shellfish Immunol.">
        <title>Early steps in the European eel (Anguilla anguilla)-Vibrio vulnificus interaction in the gills: Role of the RtxA13 toxin.</title>
        <authorList>
            <person name="Callol A."/>
            <person name="Pajuelo D."/>
            <person name="Ebbesson L."/>
            <person name="Teles M."/>
            <person name="MacKenzie S."/>
            <person name="Amaro C."/>
        </authorList>
    </citation>
    <scope>NUCLEOTIDE SEQUENCE</scope>
</reference>
<reference evidence="1" key="1">
    <citation type="submission" date="2014-11" db="EMBL/GenBank/DDBJ databases">
        <authorList>
            <person name="Amaro Gonzalez C."/>
        </authorList>
    </citation>
    <scope>NUCLEOTIDE SEQUENCE</scope>
</reference>